<evidence type="ECO:0000313" key="2">
    <source>
        <dbReference type="EMBL" id="GGU00394.1"/>
    </source>
</evidence>
<name>A0A918M1V9_9ACTN</name>
<reference evidence="2" key="2">
    <citation type="submission" date="2020-09" db="EMBL/GenBank/DDBJ databases">
        <authorList>
            <person name="Sun Q."/>
            <person name="Ohkuma M."/>
        </authorList>
    </citation>
    <scope>NUCLEOTIDE SEQUENCE</scope>
    <source>
        <strain evidence="2">JCM 4125</strain>
    </source>
</reference>
<keyword evidence="3" id="KW-1185">Reference proteome</keyword>
<accession>A0A918M1V9</accession>
<feature type="region of interest" description="Disordered" evidence="1">
    <location>
        <begin position="38"/>
        <end position="70"/>
    </location>
</feature>
<evidence type="ECO:0000313" key="3">
    <source>
        <dbReference type="Proteomes" id="UP000646776"/>
    </source>
</evidence>
<dbReference type="Proteomes" id="UP000646776">
    <property type="component" value="Unassembled WGS sequence"/>
</dbReference>
<dbReference type="AlphaFoldDB" id="A0A918M1V9"/>
<protein>
    <submittedName>
        <fullName evidence="2">Uncharacterized protein</fullName>
    </submittedName>
</protein>
<comment type="caution">
    <text evidence="2">The sequence shown here is derived from an EMBL/GenBank/DDBJ whole genome shotgun (WGS) entry which is preliminary data.</text>
</comment>
<reference evidence="2" key="1">
    <citation type="journal article" date="2014" name="Int. J. Syst. Evol. Microbiol.">
        <title>Complete genome sequence of Corynebacterium casei LMG S-19264T (=DSM 44701T), isolated from a smear-ripened cheese.</title>
        <authorList>
            <consortium name="US DOE Joint Genome Institute (JGI-PGF)"/>
            <person name="Walter F."/>
            <person name="Albersmeier A."/>
            <person name="Kalinowski J."/>
            <person name="Ruckert C."/>
        </authorList>
    </citation>
    <scope>NUCLEOTIDE SEQUENCE</scope>
    <source>
        <strain evidence="2">JCM 4125</strain>
    </source>
</reference>
<sequence>MVPLAEAWDSGASQWTATRREAYANDLDVATSINRIIRRSTGTSDGQKRASGPWRARADERHGPLAGVRP</sequence>
<organism evidence="2 3">
    <name type="scientific">Streptomyces phaeofaciens</name>
    <dbReference type="NCBI Taxonomy" id="68254"/>
    <lineage>
        <taxon>Bacteria</taxon>
        <taxon>Bacillati</taxon>
        <taxon>Actinomycetota</taxon>
        <taxon>Actinomycetes</taxon>
        <taxon>Kitasatosporales</taxon>
        <taxon>Streptomycetaceae</taxon>
        <taxon>Streptomyces</taxon>
    </lineage>
</organism>
<dbReference type="EMBL" id="BMSA01000067">
    <property type="protein sequence ID" value="GGU00394.1"/>
    <property type="molecule type" value="Genomic_DNA"/>
</dbReference>
<proteinExistence type="predicted"/>
<gene>
    <name evidence="2" type="ORF">GCM10010226_91600</name>
</gene>
<evidence type="ECO:0000256" key="1">
    <source>
        <dbReference type="SAM" id="MobiDB-lite"/>
    </source>
</evidence>